<feature type="domain" description="Reverse transcriptase" evidence="1">
    <location>
        <begin position="166"/>
        <end position="397"/>
    </location>
</feature>
<dbReference type="Proteomes" id="UP001176940">
    <property type="component" value="Unassembled WGS sequence"/>
</dbReference>
<dbReference type="InterPro" id="IPR000477">
    <property type="entry name" value="RT_dom"/>
</dbReference>
<dbReference type="PANTHER" id="PTHR21301">
    <property type="entry name" value="REVERSE TRANSCRIPTASE"/>
    <property type="match status" value="1"/>
</dbReference>
<gene>
    <name evidence="2" type="ORF">RIMI_LOCUS21435754</name>
</gene>
<evidence type="ECO:0000259" key="1">
    <source>
        <dbReference type="PROSITE" id="PS50878"/>
    </source>
</evidence>
<reference evidence="2" key="1">
    <citation type="submission" date="2023-07" db="EMBL/GenBank/DDBJ databases">
        <authorList>
            <person name="Stuckert A."/>
        </authorList>
    </citation>
    <scope>NUCLEOTIDE SEQUENCE</scope>
</reference>
<protein>
    <recommendedName>
        <fullName evidence="1">Reverse transcriptase domain-containing protein</fullName>
    </recommendedName>
</protein>
<dbReference type="Pfam" id="PF00078">
    <property type="entry name" value="RVT_1"/>
    <property type="match status" value="1"/>
</dbReference>
<organism evidence="2 3">
    <name type="scientific">Ranitomeya imitator</name>
    <name type="common">mimic poison frog</name>
    <dbReference type="NCBI Taxonomy" id="111125"/>
    <lineage>
        <taxon>Eukaryota</taxon>
        <taxon>Metazoa</taxon>
        <taxon>Chordata</taxon>
        <taxon>Craniata</taxon>
        <taxon>Vertebrata</taxon>
        <taxon>Euteleostomi</taxon>
        <taxon>Amphibia</taxon>
        <taxon>Batrachia</taxon>
        <taxon>Anura</taxon>
        <taxon>Neobatrachia</taxon>
        <taxon>Hyloidea</taxon>
        <taxon>Dendrobatidae</taxon>
        <taxon>Dendrobatinae</taxon>
        <taxon>Ranitomeya</taxon>
    </lineage>
</organism>
<comment type="caution">
    <text evidence="2">The sequence shown here is derived from an EMBL/GenBank/DDBJ whole genome shotgun (WGS) entry which is preliminary data.</text>
</comment>
<sequence length="397" mass="45498">MEEAQTLDKTEVCSDMEHFFRRLRLREYFNDTEDSENTWTEGKGILTTKKRSDWTPPHGRNPHLDKYIDSFRHLIKSTIIDTNRGKASNISAQERKAIQSLKSNKEIIIKPADKAGAIVMMNTSDYMKEAKTQLMDTRYYKKLESDPTQDYYKELNKLVSCLPDESTRADGLIPKSPRTGIFYMHPKIYKSGNPERPIISCVGTLTEQVSGWVEGILKPLVKDTPSYMQDTTDLLNKLSAIGPLPKGTILATMDVQSLYSNIPPQDGINACKFFLENTGTDADSVVKLIKFILTRNYFKFHNKIYLQETGTAMGSKMAPQYANLFMAKLESNFLSSCPIRPQAYYRYIDDILIIWMESGPQLKTFHEQFNQFHPTINLTLSYSSTFWTPSSSCRKMK</sequence>
<evidence type="ECO:0000313" key="3">
    <source>
        <dbReference type="Proteomes" id="UP001176940"/>
    </source>
</evidence>
<dbReference type="PANTHER" id="PTHR21301:SF10">
    <property type="entry name" value="REVERSE TRANSCRIPTASE DOMAIN-CONTAINING PROTEIN"/>
    <property type="match status" value="1"/>
</dbReference>
<accession>A0ABN9MIJ9</accession>
<evidence type="ECO:0000313" key="2">
    <source>
        <dbReference type="EMBL" id="CAJ0966566.1"/>
    </source>
</evidence>
<name>A0ABN9MIJ9_9NEOB</name>
<dbReference type="EMBL" id="CAUEEQ010075475">
    <property type="protein sequence ID" value="CAJ0966566.1"/>
    <property type="molecule type" value="Genomic_DNA"/>
</dbReference>
<dbReference type="PROSITE" id="PS50878">
    <property type="entry name" value="RT_POL"/>
    <property type="match status" value="1"/>
</dbReference>
<keyword evidence="3" id="KW-1185">Reference proteome</keyword>
<proteinExistence type="predicted"/>